<keyword evidence="3" id="KW-0472">Membrane</keyword>
<evidence type="ECO:0000313" key="4">
    <source>
        <dbReference type="EMBL" id="XBV84443.1"/>
    </source>
</evidence>
<protein>
    <submittedName>
        <fullName evidence="4">Prepilin-type N-terminal cleavage/methylation domain-containing protein</fullName>
    </submittedName>
</protein>
<keyword evidence="3" id="KW-1133">Transmembrane helix</keyword>
<accession>A0AAU7U8Y6</accession>
<dbReference type="Pfam" id="PF07963">
    <property type="entry name" value="N_methyl"/>
    <property type="match status" value="1"/>
</dbReference>
<dbReference type="InterPro" id="IPR012902">
    <property type="entry name" value="N_methyl_site"/>
</dbReference>
<organism evidence="4">
    <name type="scientific">Deinococcus sonorensis KR-87</name>
    <dbReference type="NCBI Taxonomy" id="694439"/>
    <lineage>
        <taxon>Bacteria</taxon>
        <taxon>Thermotogati</taxon>
        <taxon>Deinococcota</taxon>
        <taxon>Deinococci</taxon>
        <taxon>Deinococcales</taxon>
        <taxon>Deinococcaceae</taxon>
        <taxon>Deinococcus</taxon>
    </lineage>
</organism>
<dbReference type="KEGG" id="dsc:ABOD76_13435"/>
<comment type="subcellular location">
    <subcellularLocation>
        <location evidence="1">Cell outer membrane</location>
    </subcellularLocation>
</comment>
<name>A0AAU7U8Y6_9DEIO</name>
<dbReference type="RefSeq" id="WP_350242480.1">
    <property type="nucleotide sequence ID" value="NZ_CP158299.1"/>
</dbReference>
<dbReference type="NCBIfam" id="TIGR02532">
    <property type="entry name" value="IV_pilin_GFxxxE"/>
    <property type="match status" value="1"/>
</dbReference>
<dbReference type="EMBL" id="CP158299">
    <property type="protein sequence ID" value="XBV84443.1"/>
    <property type="molecule type" value="Genomic_DNA"/>
</dbReference>
<sequence>MTTEQARTMQHTKRGEAGFTIIEVLVALTLFAVIILVVLTPLTGLFGLNQRTTGQVSATNLTQRAIEQVRGQWLRNVRYDKACIDTALPSGVTVTTQGEDLSGNLIGSVINLTAPTPNPNVSATCSTTPATATQTNNAPPLRRLTVTATVNGSSSTQTLEVAR</sequence>
<reference evidence="4" key="1">
    <citation type="submission" date="2024-06" db="EMBL/GenBank/DDBJ databases">
        <title>Draft Genome Sequence of Deinococcus sonorensis Type Strain KR-87, a Biofilm Producing Representative of the Genus Deinococcus.</title>
        <authorList>
            <person name="Boren L.S."/>
            <person name="Grosso R.A."/>
            <person name="Hugenberg-Cox A.N."/>
            <person name="Hill J.T.E."/>
            <person name="Albert C.M."/>
            <person name="Tuohy J.M."/>
        </authorList>
    </citation>
    <scope>NUCLEOTIDE SEQUENCE</scope>
    <source>
        <strain evidence="4">KR-87</strain>
    </source>
</reference>
<evidence type="ECO:0000256" key="3">
    <source>
        <dbReference type="SAM" id="Phobius"/>
    </source>
</evidence>
<proteinExistence type="predicted"/>
<dbReference type="AlphaFoldDB" id="A0AAU7U8Y6"/>
<evidence type="ECO:0000256" key="1">
    <source>
        <dbReference type="ARBA" id="ARBA00004442"/>
    </source>
</evidence>
<dbReference type="GO" id="GO:0009279">
    <property type="term" value="C:cell outer membrane"/>
    <property type="evidence" value="ECO:0007669"/>
    <property type="project" value="UniProtKB-SubCell"/>
</dbReference>
<feature type="transmembrane region" description="Helical" evidence="3">
    <location>
        <begin position="21"/>
        <end position="48"/>
    </location>
</feature>
<keyword evidence="2" id="KW-0998">Cell outer membrane</keyword>
<evidence type="ECO:0000256" key="2">
    <source>
        <dbReference type="ARBA" id="ARBA00023237"/>
    </source>
</evidence>
<gene>
    <name evidence="4" type="ORF">ABOD76_13435</name>
</gene>
<keyword evidence="3" id="KW-0812">Transmembrane</keyword>